<feature type="transmembrane region" description="Helical" evidence="11">
    <location>
        <begin position="319"/>
        <end position="341"/>
    </location>
</feature>
<dbReference type="Pfam" id="PF13639">
    <property type="entry name" value="zf-RING_2"/>
    <property type="match status" value="1"/>
</dbReference>
<dbReference type="AlphaFoldDB" id="A0A8S1PDE5"/>
<dbReference type="EMBL" id="CAJJDN010000074">
    <property type="protein sequence ID" value="CAD8100578.1"/>
    <property type="molecule type" value="Genomic_DNA"/>
</dbReference>
<evidence type="ECO:0000256" key="1">
    <source>
        <dbReference type="ARBA" id="ARBA00004167"/>
    </source>
</evidence>
<dbReference type="GO" id="GO:0016740">
    <property type="term" value="F:transferase activity"/>
    <property type="evidence" value="ECO:0007669"/>
    <property type="project" value="UniProtKB-KW"/>
</dbReference>
<evidence type="ECO:0000256" key="10">
    <source>
        <dbReference type="PROSITE-ProRule" id="PRU00175"/>
    </source>
</evidence>
<feature type="chain" id="PRO_5035828487" description="RING-type domain-containing protein" evidence="12">
    <location>
        <begin position="16"/>
        <end position="502"/>
    </location>
</feature>
<evidence type="ECO:0000256" key="5">
    <source>
        <dbReference type="ARBA" id="ARBA00022723"/>
    </source>
</evidence>
<evidence type="ECO:0000256" key="4">
    <source>
        <dbReference type="ARBA" id="ARBA00022692"/>
    </source>
</evidence>
<proteinExistence type="predicted"/>
<keyword evidence="7" id="KW-0862">Zinc</keyword>
<keyword evidence="8 11" id="KW-1133">Transmembrane helix</keyword>
<name>A0A8S1PDE5_9CILI</name>
<evidence type="ECO:0000256" key="11">
    <source>
        <dbReference type="SAM" id="Phobius"/>
    </source>
</evidence>
<keyword evidence="4 11" id="KW-0812">Transmembrane</keyword>
<dbReference type="OrthoDB" id="378752at2759"/>
<dbReference type="InterPro" id="IPR044600">
    <property type="entry name" value="ATL1/ATL16-like"/>
</dbReference>
<evidence type="ECO:0000256" key="12">
    <source>
        <dbReference type="SAM" id="SignalP"/>
    </source>
</evidence>
<comment type="pathway">
    <text evidence="2">Protein modification; protein ubiquitination.</text>
</comment>
<organism evidence="14 15">
    <name type="scientific">Paramecium sonneborni</name>
    <dbReference type="NCBI Taxonomy" id="65129"/>
    <lineage>
        <taxon>Eukaryota</taxon>
        <taxon>Sar</taxon>
        <taxon>Alveolata</taxon>
        <taxon>Ciliophora</taxon>
        <taxon>Intramacronucleata</taxon>
        <taxon>Oligohymenophorea</taxon>
        <taxon>Peniculida</taxon>
        <taxon>Parameciidae</taxon>
        <taxon>Paramecium</taxon>
    </lineage>
</organism>
<sequence>MFYFIIFTLLINTLAIITLTLDQQYQESNAFFKLTQSQYQVIQSIRNATFFFQPTQIDQDKYISVELIFGYPQDGNVNVEFSITKNKDDNTSSLNNVFYDMNGKYLQKAYQMILINPYTFSKNDQFYIDVNIRDTNFTDYQYLIKITRTQNKICPNFCGNQQSGSCNTKIGICACSSEFADLDCSKQAKSLLLQQPLKNLTIHKQEYFYFERDQSISNITLSLDLMNPLQKNSDTQVFIMYENFEIGLPNENFFDYSISLFNSTSQSQEIDLNTLIYDLNIERFQRLLITVKTKSSDLIQLSINISNVDDNFSIDSSLLIVYVLVSIAIILILAWIIIIIIRYKRSSRIHQISNSILNPQNDNNRSNYFTKNKKLFDEYMPKLLYLQILEIPQFLESEVQETCSVCLLEYQKDAICRFTPCNHIFHSDCLEQWIMKNENCPLCRCALDLKTLLELKSQNANIDNNSQQQKKKQKKYVVIQSQLFSNAQTELRMIAPNSMVNQ</sequence>
<evidence type="ECO:0000256" key="2">
    <source>
        <dbReference type="ARBA" id="ARBA00004906"/>
    </source>
</evidence>
<comment type="caution">
    <text evidence="14">The sequence shown here is derived from an EMBL/GenBank/DDBJ whole genome shotgun (WGS) entry which is preliminary data.</text>
</comment>
<gene>
    <name evidence="14" type="ORF">PSON_ATCC_30995.1.T0740099</name>
</gene>
<dbReference type="CDD" id="cd16454">
    <property type="entry name" value="RING-H2_PA-TM-RING"/>
    <property type="match status" value="1"/>
</dbReference>
<dbReference type="GO" id="GO:0008270">
    <property type="term" value="F:zinc ion binding"/>
    <property type="evidence" value="ECO:0007669"/>
    <property type="project" value="UniProtKB-KW"/>
</dbReference>
<evidence type="ECO:0000313" key="14">
    <source>
        <dbReference type="EMBL" id="CAD8100578.1"/>
    </source>
</evidence>
<comment type="subcellular location">
    <subcellularLocation>
        <location evidence="1">Membrane</location>
        <topology evidence="1">Single-pass membrane protein</topology>
    </subcellularLocation>
</comment>
<dbReference type="GO" id="GO:0016567">
    <property type="term" value="P:protein ubiquitination"/>
    <property type="evidence" value="ECO:0007669"/>
    <property type="project" value="InterPro"/>
</dbReference>
<dbReference type="SMART" id="SM00184">
    <property type="entry name" value="RING"/>
    <property type="match status" value="1"/>
</dbReference>
<evidence type="ECO:0000256" key="6">
    <source>
        <dbReference type="ARBA" id="ARBA00022771"/>
    </source>
</evidence>
<dbReference type="PANTHER" id="PTHR46913:SF1">
    <property type="entry name" value="RING-H2 FINGER PROTEIN ATL16"/>
    <property type="match status" value="1"/>
</dbReference>
<evidence type="ECO:0000256" key="3">
    <source>
        <dbReference type="ARBA" id="ARBA00022679"/>
    </source>
</evidence>
<evidence type="ECO:0000256" key="8">
    <source>
        <dbReference type="ARBA" id="ARBA00022989"/>
    </source>
</evidence>
<keyword evidence="6 10" id="KW-0863">Zinc-finger</keyword>
<feature type="signal peptide" evidence="12">
    <location>
        <begin position="1"/>
        <end position="15"/>
    </location>
</feature>
<dbReference type="InterPro" id="IPR001841">
    <property type="entry name" value="Znf_RING"/>
</dbReference>
<evidence type="ECO:0000256" key="7">
    <source>
        <dbReference type="ARBA" id="ARBA00022833"/>
    </source>
</evidence>
<dbReference type="PROSITE" id="PS50089">
    <property type="entry name" value="ZF_RING_2"/>
    <property type="match status" value="1"/>
</dbReference>
<keyword evidence="3" id="KW-0808">Transferase</keyword>
<dbReference type="Proteomes" id="UP000692954">
    <property type="component" value="Unassembled WGS sequence"/>
</dbReference>
<evidence type="ECO:0000259" key="13">
    <source>
        <dbReference type="PROSITE" id="PS50089"/>
    </source>
</evidence>
<keyword evidence="12" id="KW-0732">Signal</keyword>
<feature type="domain" description="RING-type" evidence="13">
    <location>
        <begin position="403"/>
        <end position="444"/>
    </location>
</feature>
<dbReference type="PANTHER" id="PTHR46913">
    <property type="entry name" value="RING-H2 FINGER PROTEIN ATL16"/>
    <property type="match status" value="1"/>
</dbReference>
<protein>
    <recommendedName>
        <fullName evidence="13">RING-type domain-containing protein</fullName>
    </recommendedName>
</protein>
<keyword evidence="15" id="KW-1185">Reference proteome</keyword>
<dbReference type="GO" id="GO:0016020">
    <property type="term" value="C:membrane"/>
    <property type="evidence" value="ECO:0007669"/>
    <property type="project" value="UniProtKB-SubCell"/>
</dbReference>
<evidence type="ECO:0000313" key="15">
    <source>
        <dbReference type="Proteomes" id="UP000692954"/>
    </source>
</evidence>
<evidence type="ECO:0000256" key="9">
    <source>
        <dbReference type="ARBA" id="ARBA00023136"/>
    </source>
</evidence>
<accession>A0A8S1PDE5</accession>
<keyword evidence="5" id="KW-0479">Metal-binding</keyword>
<reference evidence="14" key="1">
    <citation type="submission" date="2021-01" db="EMBL/GenBank/DDBJ databases">
        <authorList>
            <consortium name="Genoscope - CEA"/>
            <person name="William W."/>
        </authorList>
    </citation>
    <scope>NUCLEOTIDE SEQUENCE</scope>
</reference>
<keyword evidence="9 11" id="KW-0472">Membrane</keyword>